<dbReference type="Proteomes" id="UP000026961">
    <property type="component" value="Chromosome 4"/>
</dbReference>
<proteinExistence type="predicted"/>
<keyword evidence="5" id="KW-1185">Reference proteome</keyword>
<dbReference type="EnsemblPlants" id="OGLUM04G04560.1">
    <property type="protein sequence ID" value="OGLUM04G04560.1"/>
    <property type="gene ID" value="OGLUM04G04560"/>
</dbReference>
<dbReference type="Pfam" id="PF11835">
    <property type="entry name" value="RRM_8"/>
    <property type="match status" value="1"/>
</dbReference>
<dbReference type="Gene3D" id="3.30.70.330">
    <property type="match status" value="1"/>
</dbReference>
<evidence type="ECO:0000259" key="3">
    <source>
        <dbReference type="Pfam" id="PF11835"/>
    </source>
</evidence>
<dbReference type="STRING" id="40148.A0A0D9ZHX3"/>
<dbReference type="CDD" id="cd12422">
    <property type="entry name" value="RRM2_PTBP1_hnRNPL_like"/>
    <property type="match status" value="1"/>
</dbReference>
<dbReference type="InterPro" id="IPR035979">
    <property type="entry name" value="RBD_domain_sf"/>
</dbReference>
<keyword evidence="2" id="KW-0694">RNA-binding</keyword>
<dbReference type="eggNOG" id="KOG1190">
    <property type="taxonomic scope" value="Eukaryota"/>
</dbReference>
<protein>
    <recommendedName>
        <fullName evidence="3">PTBP1-like RNA recognition motif 2 domain-containing protein</fullName>
    </recommendedName>
</protein>
<sequence>MASGHDNLVSEPVTMNSDAERVLHVTVSNLLYPVMKDLLHRVFYAYGAKKICLHQMETRVEASVQFQSREDAEYARKTFHGHNIYHGRCQMDFQRELPSPVATNSSSAPAKRLSPIIMELKADIEELRVVPKELVTIIQEELVEEKEQSRTRQEVVVEEMHAEQEVAGGRVMSSITAPPTQSALLKEIVPHCLPYPRQPHQQAFKQHLRINVSRGRSICQSWAGVHLTTLFKMARFAAIRLKQRSGS</sequence>
<dbReference type="GO" id="GO:0003723">
    <property type="term" value="F:RNA binding"/>
    <property type="evidence" value="ECO:0007669"/>
    <property type="project" value="UniProtKB-KW"/>
</dbReference>
<evidence type="ECO:0000256" key="1">
    <source>
        <dbReference type="ARBA" id="ARBA00022737"/>
    </source>
</evidence>
<reference evidence="4" key="1">
    <citation type="submission" date="2015-04" db="UniProtKB">
        <authorList>
            <consortium name="EnsemblPlants"/>
        </authorList>
    </citation>
    <scope>IDENTIFICATION</scope>
</reference>
<feature type="domain" description="PTBP1-like RNA recognition motif 2" evidence="3">
    <location>
        <begin position="14"/>
        <end position="95"/>
    </location>
</feature>
<accession>A0A0D9ZHX3</accession>
<dbReference type="PANTHER" id="PTHR15592">
    <property type="entry name" value="MATRIN 3/NUCLEAR PROTEIN 220-RELATED"/>
    <property type="match status" value="1"/>
</dbReference>
<evidence type="ECO:0000256" key="2">
    <source>
        <dbReference type="ARBA" id="ARBA00022884"/>
    </source>
</evidence>
<keyword evidence="1" id="KW-0677">Repeat</keyword>
<evidence type="ECO:0000313" key="5">
    <source>
        <dbReference type="Proteomes" id="UP000026961"/>
    </source>
</evidence>
<dbReference type="AlphaFoldDB" id="A0A0D9ZHX3"/>
<dbReference type="InterPro" id="IPR012677">
    <property type="entry name" value="Nucleotide-bd_a/b_plait_sf"/>
</dbReference>
<evidence type="ECO:0000313" key="4">
    <source>
        <dbReference type="EnsemblPlants" id="OGLUM04G04560.1"/>
    </source>
</evidence>
<dbReference type="Gramene" id="OGLUM04G04560.1">
    <property type="protein sequence ID" value="OGLUM04G04560.1"/>
    <property type="gene ID" value="OGLUM04G04560"/>
</dbReference>
<dbReference type="InterPro" id="IPR021790">
    <property type="entry name" value="PTBP1-like_RRM2"/>
</dbReference>
<name>A0A0D9ZHX3_9ORYZ</name>
<dbReference type="SUPFAM" id="SSF54928">
    <property type="entry name" value="RNA-binding domain, RBD"/>
    <property type="match status" value="1"/>
</dbReference>
<dbReference type="HOGENOM" id="CLU_087431_0_0_1"/>
<reference evidence="4" key="2">
    <citation type="submission" date="2018-05" db="EMBL/GenBank/DDBJ databases">
        <title>OgluRS3 (Oryza glumaepatula Reference Sequence Version 3).</title>
        <authorList>
            <person name="Zhang J."/>
            <person name="Kudrna D."/>
            <person name="Lee S."/>
            <person name="Talag J."/>
            <person name="Welchert J."/>
            <person name="Wing R.A."/>
        </authorList>
    </citation>
    <scope>NUCLEOTIDE SEQUENCE [LARGE SCALE GENOMIC DNA]</scope>
</reference>
<organism evidence="4">
    <name type="scientific">Oryza glumipatula</name>
    <dbReference type="NCBI Taxonomy" id="40148"/>
    <lineage>
        <taxon>Eukaryota</taxon>
        <taxon>Viridiplantae</taxon>
        <taxon>Streptophyta</taxon>
        <taxon>Embryophyta</taxon>
        <taxon>Tracheophyta</taxon>
        <taxon>Spermatophyta</taxon>
        <taxon>Magnoliopsida</taxon>
        <taxon>Liliopsida</taxon>
        <taxon>Poales</taxon>
        <taxon>Poaceae</taxon>
        <taxon>BOP clade</taxon>
        <taxon>Oryzoideae</taxon>
        <taxon>Oryzeae</taxon>
        <taxon>Oryzinae</taxon>
        <taxon>Oryza</taxon>
    </lineage>
</organism>